<accession>A0ABP0QY22</accession>
<protein>
    <submittedName>
        <fullName evidence="2">Uncharacterized protein</fullName>
    </submittedName>
</protein>
<feature type="region of interest" description="Disordered" evidence="1">
    <location>
        <begin position="306"/>
        <end position="329"/>
    </location>
</feature>
<dbReference type="EMBL" id="CAXAMN010025184">
    <property type="protein sequence ID" value="CAK9093209.1"/>
    <property type="molecule type" value="Genomic_DNA"/>
</dbReference>
<organism evidence="2 3">
    <name type="scientific">Durusdinium trenchii</name>
    <dbReference type="NCBI Taxonomy" id="1381693"/>
    <lineage>
        <taxon>Eukaryota</taxon>
        <taxon>Sar</taxon>
        <taxon>Alveolata</taxon>
        <taxon>Dinophyceae</taxon>
        <taxon>Suessiales</taxon>
        <taxon>Symbiodiniaceae</taxon>
        <taxon>Durusdinium</taxon>
    </lineage>
</organism>
<keyword evidence="3" id="KW-1185">Reference proteome</keyword>
<feature type="region of interest" description="Disordered" evidence="1">
    <location>
        <begin position="430"/>
        <end position="455"/>
    </location>
</feature>
<gene>
    <name evidence="2" type="ORF">CCMP2556_LOCUS44572</name>
</gene>
<feature type="region of interest" description="Disordered" evidence="1">
    <location>
        <begin position="391"/>
        <end position="412"/>
    </location>
</feature>
<evidence type="ECO:0000256" key="1">
    <source>
        <dbReference type="SAM" id="MobiDB-lite"/>
    </source>
</evidence>
<comment type="caution">
    <text evidence="2">The sequence shown here is derived from an EMBL/GenBank/DDBJ whole genome shotgun (WGS) entry which is preliminary data.</text>
</comment>
<reference evidence="2 3" key="1">
    <citation type="submission" date="2024-02" db="EMBL/GenBank/DDBJ databases">
        <authorList>
            <person name="Chen Y."/>
            <person name="Shah S."/>
            <person name="Dougan E. K."/>
            <person name="Thang M."/>
            <person name="Chan C."/>
        </authorList>
    </citation>
    <scope>NUCLEOTIDE SEQUENCE [LARGE SCALE GENOMIC DNA]</scope>
</reference>
<evidence type="ECO:0000313" key="2">
    <source>
        <dbReference type="EMBL" id="CAK9093209.1"/>
    </source>
</evidence>
<name>A0ABP0QY22_9DINO</name>
<sequence>MQSNSTEALLQLWHMCVKSQGALESVLQWETLRKVMAGLPMARQEAMRSGVDSGVDQILQRHFGAARHEQHDVNFTLFWRGMEAILQSAGVFNNTGFEDEILQVIASLRHFRDLLPQLGPRGSGARVGQLRQLYGRLQQAAQTEVVAEYWASKLLDLPEENDTVVSADEIAFALLKWLEELLGCDASEEELDDEPEQEQQPEVARLRHLTMPEEASFAGWSWLGHSVDPEVVSFRQRMVRALPSNDPDHVLLHFYRAVRDALDVADTPQGSPSRARLRVTRASLRSGVALLERVALREVRGAFRQMQRSTRRLPSTSNSTLSSARPSTPRSEACGIVAGLVCSQALAAQVLDRRANLAPRAFYMAWLLERARRQCLLSVLSTWRAKQQSTWRESRSAAQGSSPTRRVGRAQSSEGQLLLTITFAFSPVDGTSTQTTGSSPRRVLRSKTPTKTAIV</sequence>
<feature type="compositionally biased region" description="Polar residues" evidence="1">
    <location>
        <begin position="430"/>
        <end position="439"/>
    </location>
</feature>
<dbReference type="Proteomes" id="UP001642484">
    <property type="component" value="Unassembled WGS sequence"/>
</dbReference>
<proteinExistence type="predicted"/>
<evidence type="ECO:0000313" key="3">
    <source>
        <dbReference type="Proteomes" id="UP001642484"/>
    </source>
</evidence>